<keyword evidence="4" id="KW-1185">Reference proteome</keyword>
<reference evidence="4" key="1">
    <citation type="submission" date="2014-08" db="EMBL/GenBank/DDBJ databases">
        <authorList>
            <person name="Moulin L."/>
        </authorList>
    </citation>
    <scope>NUCLEOTIDE SEQUENCE [LARGE SCALE GENOMIC DNA]</scope>
</reference>
<dbReference type="PROSITE" id="PS51192">
    <property type="entry name" value="HELICASE_ATP_BIND_1"/>
    <property type="match status" value="1"/>
</dbReference>
<dbReference type="GO" id="GO:0005829">
    <property type="term" value="C:cytosol"/>
    <property type="evidence" value="ECO:0007669"/>
    <property type="project" value="TreeGrafter"/>
</dbReference>
<dbReference type="Pfam" id="PF04851">
    <property type="entry name" value="ResIII"/>
    <property type="match status" value="1"/>
</dbReference>
<dbReference type="Pfam" id="PF00271">
    <property type="entry name" value="Helicase_C"/>
    <property type="match status" value="1"/>
</dbReference>
<dbReference type="GO" id="GO:0005524">
    <property type="term" value="F:ATP binding"/>
    <property type="evidence" value="ECO:0007669"/>
    <property type="project" value="InterPro"/>
</dbReference>
<dbReference type="InterPro" id="IPR007560">
    <property type="entry name" value="Restrct_endonuc_IV_Mrr"/>
</dbReference>
<dbReference type="PANTHER" id="PTHR47396">
    <property type="entry name" value="TYPE I RESTRICTION ENZYME ECOKI R PROTEIN"/>
    <property type="match status" value="1"/>
</dbReference>
<dbReference type="Gene3D" id="3.40.50.300">
    <property type="entry name" value="P-loop containing nucleotide triphosphate hydrolases"/>
    <property type="match status" value="2"/>
</dbReference>
<dbReference type="SMART" id="SM00490">
    <property type="entry name" value="HELICc"/>
    <property type="match status" value="1"/>
</dbReference>
<dbReference type="InterPro" id="IPR011335">
    <property type="entry name" value="Restrct_endonuc-II-like"/>
</dbReference>
<dbReference type="GO" id="GO:0004519">
    <property type="term" value="F:endonuclease activity"/>
    <property type="evidence" value="ECO:0007669"/>
    <property type="project" value="InterPro"/>
</dbReference>
<keyword evidence="3" id="KW-0347">Helicase</keyword>
<protein>
    <submittedName>
        <fullName evidence="3">DNA/RNA helicase</fullName>
    </submittedName>
</protein>
<feature type="domain" description="Helicase ATP-binding" evidence="1">
    <location>
        <begin position="152"/>
        <end position="306"/>
    </location>
</feature>
<dbReference type="InterPro" id="IPR014001">
    <property type="entry name" value="Helicase_ATP-bd"/>
</dbReference>
<dbReference type="InterPro" id="IPR027417">
    <property type="entry name" value="P-loop_NTPase"/>
</dbReference>
<dbReference type="GO" id="GO:0004386">
    <property type="term" value="F:helicase activity"/>
    <property type="evidence" value="ECO:0007669"/>
    <property type="project" value="UniProtKB-KW"/>
</dbReference>
<dbReference type="Proteomes" id="UP000045285">
    <property type="component" value="Unassembled WGS sequence"/>
</dbReference>
<organism evidence="3 4">
    <name type="scientific">Mesorhizobium plurifarium</name>
    <dbReference type="NCBI Taxonomy" id="69974"/>
    <lineage>
        <taxon>Bacteria</taxon>
        <taxon>Pseudomonadati</taxon>
        <taxon>Pseudomonadota</taxon>
        <taxon>Alphaproteobacteria</taxon>
        <taxon>Hyphomicrobiales</taxon>
        <taxon>Phyllobacteriaceae</taxon>
        <taxon>Mesorhizobium</taxon>
    </lineage>
</organism>
<dbReference type="PANTHER" id="PTHR47396:SF1">
    <property type="entry name" value="ATP-DEPENDENT HELICASE IRC3-RELATED"/>
    <property type="match status" value="1"/>
</dbReference>
<dbReference type="EMBL" id="CCMZ01000032">
    <property type="protein sequence ID" value="CDX21514.1"/>
    <property type="molecule type" value="Genomic_DNA"/>
</dbReference>
<dbReference type="PROSITE" id="PS51194">
    <property type="entry name" value="HELICASE_CTER"/>
    <property type="match status" value="1"/>
</dbReference>
<dbReference type="GO" id="GO:0003677">
    <property type="term" value="F:DNA binding"/>
    <property type="evidence" value="ECO:0007669"/>
    <property type="project" value="InterPro"/>
</dbReference>
<keyword evidence="3" id="KW-0067">ATP-binding</keyword>
<gene>
    <name evidence="3" type="ORF">MPL3356_380008</name>
</gene>
<evidence type="ECO:0000259" key="2">
    <source>
        <dbReference type="PROSITE" id="PS51194"/>
    </source>
</evidence>
<dbReference type="AlphaFoldDB" id="A0A090FRG5"/>
<dbReference type="CDD" id="cd18799">
    <property type="entry name" value="SF2_C_EcoAI-like"/>
    <property type="match status" value="1"/>
</dbReference>
<accession>A0A090FRG5</accession>
<dbReference type="SUPFAM" id="SSF52980">
    <property type="entry name" value="Restriction endonuclease-like"/>
    <property type="match status" value="1"/>
</dbReference>
<evidence type="ECO:0000259" key="1">
    <source>
        <dbReference type="PROSITE" id="PS51192"/>
    </source>
</evidence>
<dbReference type="SMART" id="SM00487">
    <property type="entry name" value="DEXDc"/>
    <property type="match status" value="1"/>
</dbReference>
<dbReference type="SUPFAM" id="SSF52540">
    <property type="entry name" value="P-loop containing nucleoside triphosphate hydrolases"/>
    <property type="match status" value="1"/>
</dbReference>
<dbReference type="GO" id="GO:0009307">
    <property type="term" value="P:DNA restriction-modification system"/>
    <property type="evidence" value="ECO:0007669"/>
    <property type="project" value="InterPro"/>
</dbReference>
<sequence>MEGFFLDSRRLLSGSWRAFERDVARLLVQNAFDDVRIVGGSGDRGADVLGVKNGQLWVVQCKFTSDSYPDSHAADEVVEAARFYEADRLAIASSRPFGPALNNAIERWARLGIRIEALPPATLIEMMRRSPEYPRARRNLRDYQDDCVTRLTAALRETGRGQLVLATGLGKTVVMAETTAQLMRDGIIDSGRVLVLADKRELVEQLQREFWSQLPKTIPTHLFVGGEQPTFWDGIVFATVQSVLPRLSALPDFGLVWVDEAHHIGSDSFRRVIAGIGAPMIGGATATPWRGDQFDIDVLLGQPVMKIGIDEGLRRGFLCEADYRLLADNIDWEFVRSRSKHEYSIKELNTRLLIPTRDEEAARQIADVFKREDRRSVIIFCPGVEHARTFAAMLRLYGFRSAHITGDMEPREREKTMAALRKGAINAVTTVDIFNEGVDVPDVDMLAFMRVTHSRRIFVQQLGRGLRLAPNKQKVVVLDFVSDLRRMAEVIDLQKSIAGDIERLDLSEKIVQFSDRGAGAFMLDWLMDQADLFNREGDARLGLPQFNFPVPAPPGGIQ</sequence>
<dbReference type="InterPro" id="IPR011856">
    <property type="entry name" value="tRNA_endonuc-like_dom_sf"/>
</dbReference>
<keyword evidence="3" id="KW-0547">Nucleotide-binding</keyword>
<name>A0A090FRG5_MESPL</name>
<dbReference type="InterPro" id="IPR006935">
    <property type="entry name" value="Helicase/UvrB_N"/>
</dbReference>
<dbReference type="Pfam" id="PF04471">
    <property type="entry name" value="Mrr_cat"/>
    <property type="match status" value="1"/>
</dbReference>
<dbReference type="Gene3D" id="3.40.1350.10">
    <property type="match status" value="1"/>
</dbReference>
<evidence type="ECO:0000313" key="4">
    <source>
        <dbReference type="Proteomes" id="UP000045285"/>
    </source>
</evidence>
<dbReference type="GO" id="GO:0016787">
    <property type="term" value="F:hydrolase activity"/>
    <property type="evidence" value="ECO:0007669"/>
    <property type="project" value="InterPro"/>
</dbReference>
<dbReference type="InterPro" id="IPR050742">
    <property type="entry name" value="Helicase_Restrict-Modif_Enz"/>
</dbReference>
<proteinExistence type="predicted"/>
<keyword evidence="3" id="KW-0378">Hydrolase</keyword>
<dbReference type="InterPro" id="IPR001650">
    <property type="entry name" value="Helicase_C-like"/>
</dbReference>
<evidence type="ECO:0000313" key="3">
    <source>
        <dbReference type="EMBL" id="CDX21514.1"/>
    </source>
</evidence>
<feature type="domain" description="Helicase C-terminal" evidence="2">
    <location>
        <begin position="364"/>
        <end position="512"/>
    </location>
</feature>